<protein>
    <submittedName>
        <fullName evidence="5">Phage integrase</fullName>
    </submittedName>
</protein>
<dbReference type="InterPro" id="IPR057084">
    <property type="entry name" value="Int_N"/>
</dbReference>
<evidence type="ECO:0000256" key="3">
    <source>
        <dbReference type="ARBA" id="ARBA00023172"/>
    </source>
</evidence>
<reference evidence="5 6" key="1">
    <citation type="submission" date="2006-01" db="EMBL/GenBank/DDBJ databases">
        <title>Complete sequence of Rhodopseudomonas palustris HaA2.</title>
        <authorList>
            <consortium name="US DOE Joint Genome Institute"/>
            <person name="Copeland A."/>
            <person name="Lucas S."/>
            <person name="Lapidus A."/>
            <person name="Barry K."/>
            <person name="Detter J.C."/>
            <person name="Glavina T."/>
            <person name="Hammon N."/>
            <person name="Israni S."/>
            <person name="Pitluck S."/>
            <person name="Chain P."/>
            <person name="Malfatti S."/>
            <person name="Shin M."/>
            <person name="Vergez L."/>
            <person name="Schmutz J."/>
            <person name="Larimer F."/>
            <person name="Land M."/>
            <person name="Hauser L."/>
            <person name="Pelletier D.A."/>
            <person name="Kyrpides N."/>
            <person name="Anderson I."/>
            <person name="Oda Y."/>
            <person name="Harwood C.S."/>
            <person name="Richardson P."/>
        </authorList>
    </citation>
    <scope>NUCLEOTIDE SEQUENCE [LARGE SCALE GENOMIC DNA]</scope>
    <source>
        <strain evidence="5 6">HaA2</strain>
    </source>
</reference>
<name>Q2IVD9_RHOP2</name>
<dbReference type="OrthoDB" id="6388170at2"/>
<evidence type="ECO:0000313" key="6">
    <source>
        <dbReference type="Proteomes" id="UP000008809"/>
    </source>
</evidence>
<dbReference type="CDD" id="cd00796">
    <property type="entry name" value="INT_Rci_Hp1_C"/>
    <property type="match status" value="1"/>
</dbReference>
<sequence length="364" mass="41415">MSTLIKRGRNWTATARLPDTFQGPAASKSISKTFQKKDAAKLWLSSTETAMKLGNWRDPRLELKAYGPLGWPEKRFAEALDDYRIKVTPEKKGASQEVAMLQMLAREEFAQKRIRDLMVSDFADFRDARDKAGKSASTIRNNLNTISAVYEWLIHEKAVDIANPIASLRKRRRGVPQPTGHRERRLLDGEEEAIAQAIEELPVDPTRRQWRALFPLLLDTGMRLGEAISIECAWIRRDYGFVFIPDSKNGSVRHVALSDRAYAGLLELTDGEPADSKVFRFTPWVAKDAWRNEIRVRAGCQDLRIHDLRHEALSRMAARGAELKTLMRQSGHKTVAVLMRYLNPTPAEQRARLFPAKQNVELGQ</sequence>
<proteinExistence type="predicted"/>
<dbReference type="AlphaFoldDB" id="Q2IVD9"/>
<keyword evidence="1" id="KW-0229">DNA integration</keyword>
<dbReference type="InterPro" id="IPR002104">
    <property type="entry name" value="Integrase_catalytic"/>
</dbReference>
<keyword evidence="3" id="KW-0233">DNA recombination</keyword>
<dbReference type="PANTHER" id="PTHR30349">
    <property type="entry name" value="PHAGE INTEGRASE-RELATED"/>
    <property type="match status" value="1"/>
</dbReference>
<dbReference type="Pfam" id="PF00589">
    <property type="entry name" value="Phage_integrase"/>
    <property type="match status" value="1"/>
</dbReference>
<dbReference type="eggNOG" id="COG0582">
    <property type="taxonomic scope" value="Bacteria"/>
</dbReference>
<evidence type="ECO:0000259" key="4">
    <source>
        <dbReference type="PROSITE" id="PS51898"/>
    </source>
</evidence>
<keyword evidence="2" id="KW-0238">DNA-binding</keyword>
<dbReference type="Proteomes" id="UP000008809">
    <property type="component" value="Chromosome"/>
</dbReference>
<dbReference type="Pfam" id="PF24624">
    <property type="entry name" value="Int_N"/>
    <property type="match status" value="1"/>
</dbReference>
<dbReference type="SUPFAM" id="SSF56349">
    <property type="entry name" value="DNA breaking-rejoining enzymes"/>
    <property type="match status" value="1"/>
</dbReference>
<dbReference type="GO" id="GO:0006310">
    <property type="term" value="P:DNA recombination"/>
    <property type="evidence" value="ECO:0007669"/>
    <property type="project" value="UniProtKB-KW"/>
</dbReference>
<evidence type="ECO:0000256" key="2">
    <source>
        <dbReference type="ARBA" id="ARBA00023125"/>
    </source>
</evidence>
<dbReference type="HOGENOM" id="CLU_027562_32_1_5"/>
<dbReference type="PANTHER" id="PTHR30349:SF94">
    <property type="entry name" value="INTEGRASE_RECOMBINASE HI_1414-RELATED"/>
    <property type="match status" value="1"/>
</dbReference>
<dbReference type="Gene3D" id="1.10.150.130">
    <property type="match status" value="1"/>
</dbReference>
<feature type="domain" description="Tyr recombinase" evidence="4">
    <location>
        <begin position="181"/>
        <end position="354"/>
    </location>
</feature>
<dbReference type="GO" id="GO:0003677">
    <property type="term" value="F:DNA binding"/>
    <property type="evidence" value="ECO:0007669"/>
    <property type="project" value="UniProtKB-KW"/>
</dbReference>
<dbReference type="PROSITE" id="PS51898">
    <property type="entry name" value="TYR_RECOMBINASE"/>
    <property type="match status" value="1"/>
</dbReference>
<dbReference type="InterPro" id="IPR011010">
    <property type="entry name" value="DNA_brk_join_enz"/>
</dbReference>
<dbReference type="EMBL" id="CP000250">
    <property type="protein sequence ID" value="ABD07821.1"/>
    <property type="molecule type" value="Genomic_DNA"/>
</dbReference>
<dbReference type="STRING" id="316058.RPB_3125"/>
<dbReference type="InterPro" id="IPR010998">
    <property type="entry name" value="Integrase_recombinase_N"/>
</dbReference>
<evidence type="ECO:0000256" key="1">
    <source>
        <dbReference type="ARBA" id="ARBA00022908"/>
    </source>
</evidence>
<evidence type="ECO:0000313" key="5">
    <source>
        <dbReference type="EMBL" id="ABD07821.1"/>
    </source>
</evidence>
<organism evidence="5 6">
    <name type="scientific">Rhodopseudomonas palustris (strain HaA2)</name>
    <dbReference type="NCBI Taxonomy" id="316058"/>
    <lineage>
        <taxon>Bacteria</taxon>
        <taxon>Pseudomonadati</taxon>
        <taxon>Pseudomonadota</taxon>
        <taxon>Alphaproteobacteria</taxon>
        <taxon>Hyphomicrobiales</taxon>
        <taxon>Nitrobacteraceae</taxon>
        <taxon>Rhodopseudomonas</taxon>
    </lineage>
</organism>
<keyword evidence="6" id="KW-1185">Reference proteome</keyword>
<dbReference type="InterPro" id="IPR050090">
    <property type="entry name" value="Tyrosine_recombinase_XerCD"/>
</dbReference>
<accession>Q2IVD9</accession>
<dbReference type="KEGG" id="rpb:RPB_3125"/>
<dbReference type="GO" id="GO:0015074">
    <property type="term" value="P:DNA integration"/>
    <property type="evidence" value="ECO:0007669"/>
    <property type="project" value="UniProtKB-KW"/>
</dbReference>
<dbReference type="Gene3D" id="1.10.443.10">
    <property type="entry name" value="Intergrase catalytic core"/>
    <property type="match status" value="1"/>
</dbReference>
<gene>
    <name evidence="5" type="ordered locus">RPB_3125</name>
</gene>
<dbReference type="InterPro" id="IPR013762">
    <property type="entry name" value="Integrase-like_cat_sf"/>
</dbReference>